<accession>F2UFH1</accession>
<dbReference type="GO" id="GO:0008173">
    <property type="term" value="F:RNA methyltransferase activity"/>
    <property type="evidence" value="ECO:0007669"/>
    <property type="project" value="InterPro"/>
</dbReference>
<feature type="binding site" evidence="5">
    <location>
        <position position="158"/>
    </location>
    <ligand>
        <name>S-adenosyl-L-methionine</name>
        <dbReference type="ChEBI" id="CHEBI:59789"/>
    </ligand>
</feature>
<organism evidence="9">
    <name type="scientific">Salpingoeca rosetta (strain ATCC 50818 / BSB-021)</name>
    <dbReference type="NCBI Taxonomy" id="946362"/>
    <lineage>
        <taxon>Eukaryota</taxon>
        <taxon>Choanoflagellata</taxon>
        <taxon>Craspedida</taxon>
        <taxon>Salpingoecidae</taxon>
        <taxon>Salpingoeca</taxon>
    </lineage>
</organism>
<dbReference type="PRINTS" id="PR02010">
    <property type="entry name" value="RCMT9"/>
</dbReference>
<feature type="domain" description="SAM-dependent MTase RsmB/NOP-type" evidence="7">
    <location>
        <begin position="25"/>
        <end position="436"/>
    </location>
</feature>
<dbReference type="Pfam" id="PF01189">
    <property type="entry name" value="Methyltr_RsmB-F"/>
    <property type="match status" value="2"/>
</dbReference>
<feature type="compositionally biased region" description="Basic and acidic residues" evidence="6">
    <location>
        <begin position="213"/>
        <end position="226"/>
    </location>
</feature>
<evidence type="ECO:0000256" key="2">
    <source>
        <dbReference type="ARBA" id="ARBA00022679"/>
    </source>
</evidence>
<dbReference type="EMBL" id="GL832972">
    <property type="protein sequence ID" value="EGD75539.1"/>
    <property type="molecule type" value="Genomic_DNA"/>
</dbReference>
<feature type="compositionally biased region" description="Low complexity" evidence="6">
    <location>
        <begin position="227"/>
        <end position="246"/>
    </location>
</feature>
<keyword evidence="4 5" id="KW-0694">RNA-binding</keyword>
<gene>
    <name evidence="8" type="ORF">PTSG_06609</name>
</gene>
<dbReference type="PRINTS" id="PR02008">
    <property type="entry name" value="RCMTFAMILY"/>
</dbReference>
<protein>
    <recommendedName>
        <fullName evidence="7">SAM-dependent MTase RsmB/NOP-type domain-containing protein</fullName>
    </recommendedName>
</protein>
<dbReference type="KEGG" id="sre:PTSG_06609"/>
<dbReference type="InterPro" id="IPR023269">
    <property type="entry name" value="RCMT_subfamily_9"/>
</dbReference>
<dbReference type="SUPFAM" id="SSF53335">
    <property type="entry name" value="S-adenosyl-L-methionine-dependent methyltransferases"/>
    <property type="match status" value="1"/>
</dbReference>
<reference evidence="8" key="1">
    <citation type="submission" date="2009-08" db="EMBL/GenBank/DDBJ databases">
        <title>Annotation of Salpingoeca rosetta.</title>
        <authorList>
            <consortium name="The Broad Institute Genome Sequencing Platform"/>
            <person name="Russ C."/>
            <person name="Cuomo C."/>
            <person name="Burger G."/>
            <person name="Gray M.W."/>
            <person name="Holland P.W.H."/>
            <person name="King N."/>
            <person name="Lang F.B.F."/>
            <person name="Roger A.J."/>
            <person name="Ruiz-Trillo I."/>
            <person name="Young S.K."/>
            <person name="Zeng Q."/>
            <person name="Gargeya S."/>
            <person name="Alvarado L."/>
            <person name="Berlin A."/>
            <person name="Chapman S.B."/>
            <person name="Chen Z."/>
            <person name="Freedman E."/>
            <person name="Gellesch M."/>
            <person name="Goldberg J."/>
            <person name="Griggs A."/>
            <person name="Gujja S."/>
            <person name="Heilman E."/>
            <person name="Heiman D."/>
            <person name="Howarth C."/>
            <person name="Mehta T."/>
            <person name="Neiman D."/>
            <person name="Pearson M."/>
            <person name="Roberts A."/>
            <person name="Saif S."/>
            <person name="Shea T."/>
            <person name="Shenoy N."/>
            <person name="Sisk P."/>
            <person name="Stolte C."/>
            <person name="Sykes S."/>
            <person name="White J."/>
            <person name="Yandava C."/>
            <person name="Haas B."/>
            <person name="Nusbaum C."/>
            <person name="Birren B."/>
        </authorList>
    </citation>
    <scope>NUCLEOTIDE SEQUENCE [LARGE SCALE GENOMIC DNA]</scope>
    <source>
        <strain evidence="8">ATCC 50818</strain>
    </source>
</reference>
<feature type="compositionally biased region" description="Polar residues" evidence="6">
    <location>
        <begin position="11"/>
        <end position="23"/>
    </location>
</feature>
<feature type="compositionally biased region" description="Basic and acidic residues" evidence="6">
    <location>
        <begin position="1"/>
        <end position="10"/>
    </location>
</feature>
<sequence>MSDNDTDTRAEQTQPAQPQSSLQMKPEALPAAFRAFLRDNDIDEDAYTAAFEHLDLRYIRLSKRVQLKEEELGAEFPGIRPVPWCPGFYAMPHTAKLASSALYTNGHVYGMDVSSGAAVTALQIQPGDHCLDLCCAPGAKLCMMSDLSGEEGSVTGVDVSRERLAACRTLLLKYKHDNVRLYLADGRSFSTSAPAPPQPCSCHCRLDVNGSDGDRHGSDDATRDRAQQQQEQQEQQQQQHEQPLQQHGHPRPGRRKIPKRDRMHFVNGMFYCARPLLERYRLDRPAQAVGGGCTCHTHSRLYDKVMVDAECTHDGSIKHIIKYNEWGWDTFERRFFDPHRIETLEALQRQLLTTGFSLLRPGGRLVYSTCSFAKRQNESIISWFLDATPTARLLPADLPSSTPHTHPREQRLKHCIKFNPKVSGTSGLFVAVITKTEASRQQADVATD</sequence>
<feature type="active site" description="Nucleophile" evidence="5">
    <location>
        <position position="370"/>
    </location>
</feature>
<dbReference type="GO" id="GO:0003723">
    <property type="term" value="F:RNA binding"/>
    <property type="evidence" value="ECO:0007669"/>
    <property type="project" value="UniProtKB-UniRule"/>
</dbReference>
<dbReference type="InterPro" id="IPR049560">
    <property type="entry name" value="MeTrfase_RsmB-F_NOP2_cat"/>
</dbReference>
<dbReference type="Gene3D" id="3.40.50.150">
    <property type="entry name" value="Vaccinia Virus protein VP39"/>
    <property type="match status" value="1"/>
</dbReference>
<keyword evidence="2 5" id="KW-0808">Transferase</keyword>
<evidence type="ECO:0000256" key="1">
    <source>
        <dbReference type="ARBA" id="ARBA00022603"/>
    </source>
</evidence>
<evidence type="ECO:0000313" key="8">
    <source>
        <dbReference type="EMBL" id="EGD75539.1"/>
    </source>
</evidence>
<keyword evidence="9" id="KW-1185">Reference proteome</keyword>
<feature type="binding site" evidence="5">
    <location>
        <position position="308"/>
    </location>
    <ligand>
        <name>S-adenosyl-L-methionine</name>
        <dbReference type="ChEBI" id="CHEBI:59789"/>
    </ligand>
</feature>
<feature type="region of interest" description="Disordered" evidence="6">
    <location>
        <begin position="1"/>
        <end position="24"/>
    </location>
</feature>
<dbReference type="GeneID" id="16072555"/>
<dbReference type="AlphaFoldDB" id="F2UFH1"/>
<dbReference type="PANTHER" id="PTHR22807">
    <property type="entry name" value="NOP2 YEAST -RELATED NOL1/NOP2/FMU SUN DOMAIN-CONTAINING"/>
    <property type="match status" value="1"/>
</dbReference>
<keyword evidence="1 5" id="KW-0489">Methyltransferase</keyword>
<dbReference type="InterPro" id="IPR023267">
    <property type="entry name" value="RCMT"/>
</dbReference>
<name>F2UFH1_SALR5</name>
<evidence type="ECO:0000256" key="6">
    <source>
        <dbReference type="SAM" id="MobiDB-lite"/>
    </source>
</evidence>
<dbReference type="GO" id="GO:0001510">
    <property type="term" value="P:RNA methylation"/>
    <property type="evidence" value="ECO:0007669"/>
    <property type="project" value="InterPro"/>
</dbReference>
<dbReference type="CDD" id="cd02440">
    <property type="entry name" value="AdoMet_MTases"/>
    <property type="match status" value="1"/>
</dbReference>
<dbReference type="Proteomes" id="UP000007799">
    <property type="component" value="Unassembled WGS sequence"/>
</dbReference>
<dbReference type="RefSeq" id="XP_004991996.1">
    <property type="nucleotide sequence ID" value="XM_004991939.1"/>
</dbReference>
<comment type="similarity">
    <text evidence="5">Belongs to the class I-like SAM-binding methyltransferase superfamily. RsmB/NOP family.</text>
</comment>
<evidence type="ECO:0000256" key="4">
    <source>
        <dbReference type="ARBA" id="ARBA00022884"/>
    </source>
</evidence>
<dbReference type="OrthoDB" id="6093671at2759"/>
<keyword evidence="3 5" id="KW-0949">S-adenosyl-L-methionine</keyword>
<dbReference type="eggNOG" id="KOG2198">
    <property type="taxonomic scope" value="Eukaryota"/>
</dbReference>
<feature type="compositionally biased region" description="Basic residues" evidence="6">
    <location>
        <begin position="248"/>
        <end position="260"/>
    </location>
</feature>
<dbReference type="InParanoid" id="F2UFH1"/>
<dbReference type="PANTHER" id="PTHR22807:SF16">
    <property type="entry name" value="SAM-DEPENDENT MTASE RSMB_NOP-TYPE DOMAIN-CONTAINING PROTEIN"/>
    <property type="match status" value="1"/>
</dbReference>
<evidence type="ECO:0000313" key="9">
    <source>
        <dbReference type="Proteomes" id="UP000007799"/>
    </source>
</evidence>
<feature type="region of interest" description="Disordered" evidence="6">
    <location>
        <begin position="213"/>
        <end position="260"/>
    </location>
</feature>
<dbReference type="OMA" id="KYEKWGW"/>
<evidence type="ECO:0000256" key="3">
    <source>
        <dbReference type="ARBA" id="ARBA00022691"/>
    </source>
</evidence>
<comment type="caution">
    <text evidence="5">Lacks conserved residue(s) required for the propagation of feature annotation.</text>
</comment>
<proteinExistence type="inferred from homology"/>
<dbReference type="InterPro" id="IPR029063">
    <property type="entry name" value="SAM-dependent_MTases_sf"/>
</dbReference>
<dbReference type="PROSITE" id="PS51686">
    <property type="entry name" value="SAM_MT_RSMB_NOP"/>
    <property type="match status" value="1"/>
</dbReference>
<evidence type="ECO:0000259" key="7">
    <source>
        <dbReference type="PROSITE" id="PS51686"/>
    </source>
</evidence>
<evidence type="ECO:0000256" key="5">
    <source>
        <dbReference type="PROSITE-ProRule" id="PRU01023"/>
    </source>
</evidence>
<dbReference type="InterPro" id="IPR001678">
    <property type="entry name" value="MeTrfase_RsmB-F_NOP2_dom"/>
</dbReference>
<feature type="binding site" evidence="5">
    <location>
        <position position="185"/>
    </location>
    <ligand>
        <name>S-adenosyl-L-methionine</name>
        <dbReference type="ChEBI" id="CHEBI:59789"/>
    </ligand>
</feature>